<feature type="transmembrane region" description="Helical" evidence="7">
    <location>
        <begin position="770"/>
        <end position="794"/>
    </location>
</feature>
<evidence type="ECO:0000259" key="9">
    <source>
        <dbReference type="Pfam" id="PF12704"/>
    </source>
</evidence>
<evidence type="ECO:0000259" key="8">
    <source>
        <dbReference type="Pfam" id="PF02687"/>
    </source>
</evidence>
<dbReference type="Pfam" id="PF12704">
    <property type="entry name" value="MacB_PCD"/>
    <property type="match status" value="1"/>
</dbReference>
<dbReference type="Pfam" id="PF02687">
    <property type="entry name" value="FtsX"/>
    <property type="match status" value="1"/>
</dbReference>
<proteinExistence type="inferred from homology"/>
<evidence type="ECO:0000256" key="4">
    <source>
        <dbReference type="ARBA" id="ARBA00022989"/>
    </source>
</evidence>
<keyword evidence="2" id="KW-1003">Cell membrane</keyword>
<evidence type="ECO:0000256" key="2">
    <source>
        <dbReference type="ARBA" id="ARBA00022475"/>
    </source>
</evidence>
<evidence type="ECO:0000256" key="7">
    <source>
        <dbReference type="SAM" id="Phobius"/>
    </source>
</evidence>
<keyword evidence="4 7" id="KW-1133">Transmembrane helix</keyword>
<evidence type="ECO:0000256" key="5">
    <source>
        <dbReference type="ARBA" id="ARBA00023136"/>
    </source>
</evidence>
<dbReference type="RefSeq" id="WP_132639928.1">
    <property type="nucleotide sequence ID" value="NZ_SMLD01000201.1"/>
</dbReference>
<dbReference type="PROSITE" id="PS51257">
    <property type="entry name" value="PROKAR_LIPOPROTEIN"/>
    <property type="match status" value="1"/>
</dbReference>
<dbReference type="InterPro" id="IPR025857">
    <property type="entry name" value="MacB_PCD"/>
</dbReference>
<feature type="transmembrane region" description="Helical" evidence="7">
    <location>
        <begin position="378"/>
        <end position="398"/>
    </location>
</feature>
<dbReference type="PANTHER" id="PTHR30287:SF1">
    <property type="entry name" value="INNER MEMBRANE PROTEIN"/>
    <property type="match status" value="1"/>
</dbReference>
<feature type="transmembrane region" description="Helical" evidence="7">
    <location>
        <begin position="288"/>
        <end position="310"/>
    </location>
</feature>
<dbReference type="GO" id="GO:0005886">
    <property type="term" value="C:plasma membrane"/>
    <property type="evidence" value="ECO:0007669"/>
    <property type="project" value="UniProtKB-SubCell"/>
</dbReference>
<evidence type="ECO:0000313" key="11">
    <source>
        <dbReference type="Proteomes" id="UP000295136"/>
    </source>
</evidence>
<feature type="domain" description="MacB-like periplasmic core" evidence="9">
    <location>
        <begin position="466"/>
        <end position="655"/>
    </location>
</feature>
<evidence type="ECO:0000313" key="10">
    <source>
        <dbReference type="EMBL" id="TDE29037.1"/>
    </source>
</evidence>
<reference evidence="10 11" key="1">
    <citation type="submission" date="2019-03" db="EMBL/GenBank/DDBJ databases">
        <title>Draft genome sequences of novel Actinobacteria.</title>
        <authorList>
            <person name="Sahin N."/>
            <person name="Ay H."/>
            <person name="Saygin H."/>
        </authorList>
    </citation>
    <scope>NUCLEOTIDE SEQUENCE [LARGE SCALE GENOMIC DNA]</scope>
    <source>
        <strain evidence="10 11">6K102</strain>
    </source>
</reference>
<sequence>MWPLLKGDGSGLAGSFIALLAASALITACGVILASGLGGGVAPERYAAAPIVVAGPDSFDGKPLPERAPIPRALTGKLAQVPGVRAAIADVGFPVDVSAGGEFLAVRGHGWGSAALAPLRLRSGRPPAADGEVVISQTIPAGAEIGRYRVVGVVAGDTRQPLAFFTETEAARLSGRPDTADAIGVLPDGASDADDLAERIEQALTGHAVTIVTGAGRSGVEFRDVGRARGDLQAMAGSFIGVTIMITMVIVTGTRSLAARRRRRQTALLRIVGASPGQMGKLFAQEMLVLALAAGVLGAVCGGPVADLLLRALAWAGMMPADFETRSGPIPYLSAVAVCVLVGQFAAWVVSRRELRIPPARALAEASLEQPGMSPGRAAAGALLLLVGTGAALLPLWLRGVFGVALAASGGLVMIVSLVLLGPPLVRGGTRLLRPLLCRGFGIEGYLAAANALAGSHRLASAVSPMILAIGFALLQLGTATTVAAGAERDLADGVSATHILRGGPYGVDPRVAAEARGWPGVESVTPVARTGVFAETVLLDSPEVLPYQAQGIDTAQALELGVTSGSLERLGQGTVAVSVSAAETLGLAVGSTVKIRLGDGTPLTPRVVAVYRRGLGFGDITLPRDIVLAHTTHRRDDAVLLRVRPGADIAPMVARHPGVTRSDWSAARQADDAGAGLLASALPLLLIFGYIALSVGNSLVLSVGDRGQEFRLLLLAGAARGQIMRMMRAETLLVVVLAAGLGTLVTVLPLAAVSYGLTGMVAPSMPPLLYAAIVGATSLLGAASMLIPARIVLDAEGRSS</sequence>
<feature type="transmembrane region" description="Helical" evidence="7">
    <location>
        <begin position="330"/>
        <end position="351"/>
    </location>
</feature>
<evidence type="ECO:0000256" key="6">
    <source>
        <dbReference type="ARBA" id="ARBA00038076"/>
    </source>
</evidence>
<feature type="transmembrane region" description="Helical" evidence="7">
    <location>
        <begin position="404"/>
        <end position="426"/>
    </location>
</feature>
<feature type="domain" description="ABC3 transporter permease C-terminal" evidence="8">
    <location>
        <begin position="238"/>
        <end position="359"/>
    </location>
</feature>
<keyword evidence="11" id="KW-1185">Reference proteome</keyword>
<feature type="transmembrane region" description="Helical" evidence="7">
    <location>
        <begin position="12"/>
        <end position="37"/>
    </location>
</feature>
<keyword evidence="5 7" id="KW-0472">Membrane</keyword>
<dbReference type="PANTHER" id="PTHR30287">
    <property type="entry name" value="MEMBRANE COMPONENT OF PREDICTED ABC SUPERFAMILY METABOLITE UPTAKE TRANSPORTER"/>
    <property type="match status" value="1"/>
</dbReference>
<evidence type="ECO:0000256" key="1">
    <source>
        <dbReference type="ARBA" id="ARBA00004651"/>
    </source>
</evidence>
<comment type="subcellular location">
    <subcellularLocation>
        <location evidence="1">Cell membrane</location>
        <topology evidence="1">Multi-pass membrane protein</topology>
    </subcellularLocation>
</comment>
<gene>
    <name evidence="10" type="ORF">E1295_42005</name>
</gene>
<dbReference type="InterPro" id="IPR003838">
    <property type="entry name" value="ABC3_permease_C"/>
</dbReference>
<dbReference type="InterPro" id="IPR038766">
    <property type="entry name" value="Membrane_comp_ABC_pdt"/>
</dbReference>
<dbReference type="EMBL" id="SMLD01000201">
    <property type="protein sequence ID" value="TDE29037.1"/>
    <property type="molecule type" value="Genomic_DNA"/>
</dbReference>
<dbReference type="Proteomes" id="UP000295136">
    <property type="component" value="Unassembled WGS sequence"/>
</dbReference>
<accession>A0A4R5EAF2</accession>
<evidence type="ECO:0000256" key="3">
    <source>
        <dbReference type="ARBA" id="ARBA00022692"/>
    </source>
</evidence>
<feature type="transmembrane region" description="Helical" evidence="7">
    <location>
        <begin position="232"/>
        <end position="254"/>
    </location>
</feature>
<feature type="transmembrane region" description="Helical" evidence="7">
    <location>
        <begin position="733"/>
        <end position="758"/>
    </location>
</feature>
<dbReference type="AlphaFoldDB" id="A0A4R5EAF2"/>
<organism evidence="10 11">
    <name type="scientific">Nonomuraea mesophila</name>
    <dbReference type="NCBI Taxonomy" id="2530382"/>
    <lineage>
        <taxon>Bacteria</taxon>
        <taxon>Bacillati</taxon>
        <taxon>Actinomycetota</taxon>
        <taxon>Actinomycetes</taxon>
        <taxon>Streptosporangiales</taxon>
        <taxon>Streptosporangiaceae</taxon>
        <taxon>Nonomuraea</taxon>
    </lineage>
</organism>
<comment type="caution">
    <text evidence="10">The sequence shown here is derived from an EMBL/GenBank/DDBJ whole genome shotgun (WGS) entry which is preliminary data.</text>
</comment>
<keyword evidence="3 7" id="KW-0812">Transmembrane</keyword>
<comment type="similarity">
    <text evidence="6">Belongs to the ABC-4 integral membrane protein family.</text>
</comment>
<name>A0A4R5EAF2_9ACTN</name>
<protein>
    <submittedName>
        <fullName evidence="10">ABC transporter permease</fullName>
    </submittedName>
</protein>